<organism evidence="1 2">
    <name type="scientific">Apiospora saccharicola</name>
    <dbReference type="NCBI Taxonomy" id="335842"/>
    <lineage>
        <taxon>Eukaryota</taxon>
        <taxon>Fungi</taxon>
        <taxon>Dikarya</taxon>
        <taxon>Ascomycota</taxon>
        <taxon>Pezizomycotina</taxon>
        <taxon>Sordariomycetes</taxon>
        <taxon>Xylariomycetidae</taxon>
        <taxon>Amphisphaeriales</taxon>
        <taxon>Apiosporaceae</taxon>
        <taxon>Apiospora</taxon>
    </lineage>
</organism>
<proteinExistence type="predicted"/>
<evidence type="ECO:0000313" key="1">
    <source>
        <dbReference type="EMBL" id="KAK8081410.1"/>
    </source>
</evidence>
<reference evidence="1 2" key="1">
    <citation type="submission" date="2023-01" db="EMBL/GenBank/DDBJ databases">
        <title>Analysis of 21 Apiospora genomes using comparative genomics revels a genus with tremendous synthesis potential of carbohydrate active enzymes and secondary metabolites.</title>
        <authorList>
            <person name="Sorensen T."/>
        </authorList>
    </citation>
    <scope>NUCLEOTIDE SEQUENCE [LARGE SCALE GENOMIC DNA]</scope>
    <source>
        <strain evidence="1 2">CBS 83171</strain>
    </source>
</reference>
<gene>
    <name evidence="1" type="ORF">PG996_000191</name>
</gene>
<evidence type="ECO:0000313" key="2">
    <source>
        <dbReference type="Proteomes" id="UP001446871"/>
    </source>
</evidence>
<keyword evidence="2" id="KW-1185">Reference proteome</keyword>
<comment type="caution">
    <text evidence="1">The sequence shown here is derived from an EMBL/GenBank/DDBJ whole genome shotgun (WGS) entry which is preliminary data.</text>
</comment>
<sequence length="109" mass="12278">MLRNLSYKKRAATTLEKAAHAEIVKAADDSHRITYFVSAVTHLIYHHVPTNLVSDNNEVSACLGHILRISGDRRDGRETLQHRSQCVGHGDTVGRCSRIKCGRNWDQKN</sequence>
<dbReference type="Proteomes" id="UP001446871">
    <property type="component" value="Unassembled WGS sequence"/>
</dbReference>
<dbReference type="EMBL" id="JAQQWM010000001">
    <property type="protein sequence ID" value="KAK8081410.1"/>
    <property type="molecule type" value="Genomic_DNA"/>
</dbReference>
<accession>A0ABR1WG10</accession>
<protein>
    <submittedName>
        <fullName evidence="1">Uncharacterized protein</fullName>
    </submittedName>
</protein>
<name>A0ABR1WG10_9PEZI</name>